<reference evidence="9 10" key="1">
    <citation type="submission" date="2016-08" db="EMBL/GenBank/DDBJ databases">
        <title>Whole genome shotgun sequence of Pichia membranifaciens KS47-1.</title>
        <authorList>
            <person name="Konishi M."/>
            <person name="Ishida M."/>
            <person name="Arakawa T."/>
            <person name="Kato Y."/>
            <person name="Horiuchi J."/>
        </authorList>
    </citation>
    <scope>NUCLEOTIDE SEQUENCE [LARGE SCALE GENOMIC DNA]</scope>
    <source>
        <strain evidence="9 10">KS47-1</strain>
    </source>
</reference>
<gene>
    <name evidence="9" type="ORF">PMKS-001390</name>
</gene>
<evidence type="ECO:0000313" key="10">
    <source>
        <dbReference type="Proteomes" id="UP000186136"/>
    </source>
</evidence>
<dbReference type="PANTHER" id="PTHR47808:SF2">
    <property type="entry name" value="LEM DOMAIN-CONTAINING PROTEIN 2"/>
    <property type="match status" value="1"/>
</dbReference>
<dbReference type="GO" id="GO:0005637">
    <property type="term" value="C:nuclear inner membrane"/>
    <property type="evidence" value="ECO:0007669"/>
    <property type="project" value="InterPro"/>
</dbReference>
<feature type="compositionally biased region" description="Basic residues" evidence="6">
    <location>
        <begin position="119"/>
        <end position="129"/>
    </location>
</feature>
<evidence type="ECO:0000256" key="6">
    <source>
        <dbReference type="SAM" id="MobiDB-lite"/>
    </source>
</evidence>
<dbReference type="InterPro" id="IPR025856">
    <property type="entry name" value="HeH/LEM_domain"/>
</dbReference>
<evidence type="ECO:0000313" key="9">
    <source>
        <dbReference type="EMBL" id="GAV27922.1"/>
    </source>
</evidence>
<keyword evidence="5" id="KW-0539">Nucleus</keyword>
<accession>A0A1Q2YED7</accession>
<organism evidence="9 10">
    <name type="scientific">Pichia membranifaciens</name>
    <dbReference type="NCBI Taxonomy" id="4926"/>
    <lineage>
        <taxon>Eukaryota</taxon>
        <taxon>Fungi</taxon>
        <taxon>Dikarya</taxon>
        <taxon>Ascomycota</taxon>
        <taxon>Saccharomycotina</taxon>
        <taxon>Pichiomycetes</taxon>
        <taxon>Pichiales</taxon>
        <taxon>Pichiaceae</taxon>
        <taxon>Pichia</taxon>
    </lineage>
</organism>
<dbReference type="CDD" id="cd12935">
    <property type="entry name" value="LEM_like"/>
    <property type="match status" value="1"/>
</dbReference>
<keyword evidence="10" id="KW-1185">Reference proteome</keyword>
<keyword evidence="4" id="KW-0472">Membrane</keyword>
<dbReference type="PANTHER" id="PTHR47808">
    <property type="entry name" value="INNER NUCLEAR MEMBRANE PROTEIN HEH2-RELATED"/>
    <property type="match status" value="1"/>
</dbReference>
<evidence type="ECO:0000256" key="1">
    <source>
        <dbReference type="ARBA" id="ARBA00004126"/>
    </source>
</evidence>
<sequence>MLDPQEYLAPGYDIDKLTAANLRSILVEHEATFPSNANKSQLINIFNEKVKSKTAEILKRYDVGPSKNDIIDMTSKNDNRKRVSLGSSDKVQLKEPSPVSEKDKIIPSKRHSDPASPQKRNKRKTRKRVQSNSLSDDSSTSPAASFLSMEKFEIDENDNIFRGPIDNTPITLLNKTKYSTKTSKVPVKDILSKFDKSVPSSKVFKTGSTEMKAKSASPSPVKDSGSSATNQVDTANQTVDNAYLKSTTIDPASNIARNDNLTNRVEGNLADIDQELNTSGVNNPQIRNTLDYKKDHDAAILLDDIFSSTEKTNQLNGPTKNIKEAEPVINIPSSDDDEADVIEDKADEHLVSTLDVKSFSSLETDDVSFSRESVDIEEKDETEEKDDIPHGKILEGIDELKTIEEKADIENDESKLDTIETPSISAKWVSHVFKILWKSFLFTSILAIALFISSLREIKTNTGYCGFENRGKALDLWGKFPDSLQNSLHPMKPSIENLESAIVKVAKFECEECPENGNCDLNKLTCDYGYVKTYTWKSALGLIPLQETCEYDFLREEKMRYLSKYTLSYLHRHNDKQLTLDELHDYLRSTKPSSMSVEEFEGYWRSFVEQELSQEPDLSIDFNTKEITLSHRTPTEYYTRTFGNVQRGKKSKNLFKRTPPTVDLKDYYTRANV</sequence>
<comment type="subcellular location">
    <subcellularLocation>
        <location evidence="1">Nucleus membrane</location>
    </subcellularLocation>
</comment>
<keyword evidence="2" id="KW-0812">Transmembrane</keyword>
<proteinExistence type="predicted"/>
<evidence type="ECO:0008006" key="11">
    <source>
        <dbReference type="Google" id="ProtNLM"/>
    </source>
</evidence>
<dbReference type="GO" id="GO:0003682">
    <property type="term" value="F:chromatin binding"/>
    <property type="evidence" value="ECO:0007669"/>
    <property type="project" value="InterPro"/>
</dbReference>
<feature type="region of interest" description="Disordered" evidence="6">
    <location>
        <begin position="66"/>
        <end position="142"/>
    </location>
</feature>
<feature type="compositionally biased region" description="Basic and acidic residues" evidence="6">
    <location>
        <begin position="100"/>
        <end position="113"/>
    </location>
</feature>
<dbReference type="GO" id="GO:0005783">
    <property type="term" value="C:endoplasmic reticulum"/>
    <property type="evidence" value="ECO:0007669"/>
    <property type="project" value="TreeGrafter"/>
</dbReference>
<evidence type="ECO:0000256" key="3">
    <source>
        <dbReference type="ARBA" id="ARBA00022989"/>
    </source>
</evidence>
<dbReference type="GO" id="GO:0071763">
    <property type="term" value="P:nuclear membrane organization"/>
    <property type="evidence" value="ECO:0007669"/>
    <property type="project" value="TreeGrafter"/>
</dbReference>
<dbReference type="Proteomes" id="UP000186136">
    <property type="component" value="Unassembled WGS sequence"/>
</dbReference>
<dbReference type="AlphaFoldDB" id="A0A1Q2YED7"/>
<feature type="region of interest" description="Disordered" evidence="6">
    <location>
        <begin position="204"/>
        <end position="231"/>
    </location>
</feature>
<dbReference type="Pfam" id="PF12949">
    <property type="entry name" value="HeH"/>
    <property type="match status" value="1"/>
</dbReference>
<dbReference type="OrthoDB" id="2503928at2759"/>
<name>A0A1Q2YED7_9ASCO</name>
<feature type="domain" description="HeH/LEM" evidence="8">
    <location>
        <begin position="15"/>
        <end position="48"/>
    </location>
</feature>
<evidence type="ECO:0000259" key="7">
    <source>
        <dbReference type="Pfam" id="PF09402"/>
    </source>
</evidence>
<evidence type="ECO:0000256" key="5">
    <source>
        <dbReference type="ARBA" id="ARBA00023242"/>
    </source>
</evidence>
<keyword evidence="3" id="KW-1133">Transmembrane helix</keyword>
<protein>
    <recommendedName>
        <fullName evidence="11">LEM-like domain-containing protein</fullName>
    </recommendedName>
</protein>
<evidence type="ECO:0000256" key="4">
    <source>
        <dbReference type="ARBA" id="ARBA00023136"/>
    </source>
</evidence>
<dbReference type="EMBL" id="BDGI01000049">
    <property type="protein sequence ID" value="GAV27922.1"/>
    <property type="molecule type" value="Genomic_DNA"/>
</dbReference>
<dbReference type="InterPro" id="IPR044780">
    <property type="entry name" value="Heh2/Src1"/>
</dbReference>
<dbReference type="Pfam" id="PF09402">
    <property type="entry name" value="MSC"/>
    <property type="match status" value="1"/>
</dbReference>
<evidence type="ECO:0000259" key="8">
    <source>
        <dbReference type="Pfam" id="PF12949"/>
    </source>
</evidence>
<dbReference type="InterPro" id="IPR018996">
    <property type="entry name" value="Man1/Src1-like_C"/>
</dbReference>
<feature type="compositionally biased region" description="Low complexity" evidence="6">
    <location>
        <begin position="131"/>
        <end position="142"/>
    </location>
</feature>
<evidence type="ECO:0000256" key="2">
    <source>
        <dbReference type="ARBA" id="ARBA00022692"/>
    </source>
</evidence>
<dbReference type="GO" id="GO:0034399">
    <property type="term" value="C:nuclear periphery"/>
    <property type="evidence" value="ECO:0007669"/>
    <property type="project" value="TreeGrafter"/>
</dbReference>
<feature type="domain" description="Man1/Src1-like C-terminal" evidence="7">
    <location>
        <begin position="445"/>
        <end position="628"/>
    </location>
</feature>
<comment type="caution">
    <text evidence="9">The sequence shown here is derived from an EMBL/GenBank/DDBJ whole genome shotgun (WGS) entry which is preliminary data.</text>
</comment>